<organism evidence="1 2">
    <name type="scientific">Stylonychia lemnae</name>
    <name type="common">Ciliate</name>
    <dbReference type="NCBI Taxonomy" id="5949"/>
    <lineage>
        <taxon>Eukaryota</taxon>
        <taxon>Sar</taxon>
        <taxon>Alveolata</taxon>
        <taxon>Ciliophora</taxon>
        <taxon>Intramacronucleata</taxon>
        <taxon>Spirotrichea</taxon>
        <taxon>Stichotrichia</taxon>
        <taxon>Sporadotrichida</taxon>
        <taxon>Oxytrichidae</taxon>
        <taxon>Stylonychinae</taxon>
        <taxon>Stylonychia</taxon>
    </lineage>
</organism>
<dbReference type="PROSITE" id="PS51808">
    <property type="entry name" value="CHCH"/>
    <property type="match status" value="1"/>
</dbReference>
<dbReference type="InParanoid" id="A0A077ZQD6"/>
<gene>
    <name evidence="1" type="primary">Contig10766.g11520</name>
    <name evidence="1" type="ORF">STYLEM_1077</name>
</gene>
<dbReference type="AlphaFoldDB" id="A0A077ZQD6"/>
<name>A0A077ZQD6_STYLE</name>
<evidence type="ECO:0000313" key="1">
    <source>
        <dbReference type="EMBL" id="CDW72123.1"/>
    </source>
</evidence>
<keyword evidence="2" id="KW-1185">Reference proteome</keyword>
<proteinExistence type="predicted"/>
<dbReference type="EMBL" id="CCKQ01001024">
    <property type="protein sequence ID" value="CDW72123.1"/>
    <property type="molecule type" value="Genomic_DNA"/>
</dbReference>
<accession>A0A077ZQD6</accession>
<reference evidence="1 2" key="1">
    <citation type="submission" date="2014-06" db="EMBL/GenBank/DDBJ databases">
        <authorList>
            <person name="Swart Estienne"/>
        </authorList>
    </citation>
    <scope>NUCLEOTIDE SEQUENCE [LARGE SCALE GENOMIC DNA]</scope>
    <source>
        <strain evidence="1 2">130c</strain>
    </source>
</reference>
<sequence>MENRIQGLDEVLLHHVAEQKCKKFGCRYVNCLKTKQQSECMPLFRALQMCKADEMKRIEEIYKKTGVQEK</sequence>
<dbReference type="Proteomes" id="UP000039865">
    <property type="component" value="Unassembled WGS sequence"/>
</dbReference>
<protein>
    <submittedName>
        <fullName evidence="1">Uncharacterized protein</fullName>
    </submittedName>
</protein>
<evidence type="ECO:0000313" key="2">
    <source>
        <dbReference type="Proteomes" id="UP000039865"/>
    </source>
</evidence>